<evidence type="ECO:0000256" key="3">
    <source>
        <dbReference type="ARBA" id="ARBA00007401"/>
    </source>
</evidence>
<evidence type="ECO:0000256" key="4">
    <source>
        <dbReference type="ARBA" id="ARBA00011245"/>
    </source>
</evidence>
<evidence type="ECO:0000256" key="5">
    <source>
        <dbReference type="ARBA" id="ARBA00012756"/>
    </source>
</evidence>
<dbReference type="Pfam" id="PF00703">
    <property type="entry name" value="Glyco_hydro_2"/>
    <property type="match status" value="1"/>
</dbReference>
<comment type="catalytic activity">
    <reaction evidence="1">
        <text>Hydrolysis of terminal non-reducing beta-D-galactose residues in beta-D-galactosides.</text>
        <dbReference type="EC" id="3.2.1.23"/>
    </reaction>
</comment>
<dbReference type="InterPro" id="IPR014718">
    <property type="entry name" value="GH-type_carb-bd"/>
</dbReference>
<dbReference type="RefSeq" id="WP_117725417.1">
    <property type="nucleotide sequence ID" value="NZ_QSUL01000018.1"/>
</dbReference>
<evidence type="ECO:0000313" key="15">
    <source>
        <dbReference type="Proteomes" id="UP000260983"/>
    </source>
</evidence>
<dbReference type="InterPro" id="IPR006101">
    <property type="entry name" value="Glyco_hydro_2"/>
</dbReference>
<feature type="domain" description="Glycoside hydrolase family 2 catalytic" evidence="11">
    <location>
        <begin position="318"/>
        <end position="616"/>
    </location>
</feature>
<dbReference type="Pfam" id="PF02837">
    <property type="entry name" value="Glyco_hydro_2_N"/>
    <property type="match status" value="1"/>
</dbReference>
<dbReference type="AlphaFoldDB" id="A0A3E5B1S9"/>
<dbReference type="SUPFAM" id="SSF74650">
    <property type="entry name" value="Galactose mutarotase-like"/>
    <property type="match status" value="1"/>
</dbReference>
<dbReference type="Pfam" id="PF16353">
    <property type="entry name" value="LacZ_4"/>
    <property type="match status" value="1"/>
</dbReference>
<dbReference type="InterPro" id="IPR008979">
    <property type="entry name" value="Galactose-bd-like_sf"/>
</dbReference>
<comment type="subunit">
    <text evidence="4">Monomer.</text>
</comment>
<dbReference type="EC" id="3.2.1.23" evidence="5"/>
<feature type="domain" description="Glycoside hydrolase family 2 immunoglobulin-like beta-sandwich" evidence="10">
    <location>
        <begin position="203"/>
        <end position="311"/>
    </location>
</feature>
<dbReference type="InterPro" id="IPR017853">
    <property type="entry name" value="GH"/>
</dbReference>
<evidence type="ECO:0000259" key="12">
    <source>
        <dbReference type="Pfam" id="PF02837"/>
    </source>
</evidence>
<sequence length="1023" mass="116389">MKIKMILLVSFLLCLNGLLASTITSFGSGQRHFYPVRERMMVKSLNGTWKFKLIKGLLVPNELSNWNTTDFDISGWGDITVPGNWETQGFKIPEYGNEIAELTGLYRTSFDYDSAWEGQHVILRFDGVHFGYEVFVNGQKAGQWGSAYNLCQFDITPYLFSDKKNILSVKVMTRSMGWEFDTYDCWGIAGITRNVELFAINNTYLENVTFVSNVNPELDAEIRLRIDVNRFDKIEKNSLQLNISLSDPQNNHLLNFTRAISENINVYNFEGFIEHPLLWTAETPNLYRLEVCIVDAKGQIQQRINEYVGIRSVTMDGYELKVNHRSILLRGVCLNEIDPKSGRALTYEERRMQLLKMKEANINFIRTAHYSFAPDFLKLCNEMGFYVCNEVSFGARGADNLSKEEFIPELKARAEATIRRDKNNPSIIIWSLGNENPYTPIVEEVIKYVKEKDPTRPRGLPQKAGDFTAFTKKPSENVDIVMGHYLNDARIDQAIKDTRLPIIHTEYAHAQGNAFNEFESKFTRILKEEKVIGGSIWCWSDQAILTNGEMKIGYSSNPKALNRDARRDLPKEYQGIWIDSKRFLDTFGDRGSDGIVYADGYPKESFYLVRKMYSPVVVLTSFLNGKLNAKNTFSVELENRFDFISLHGYQLKWQVKNLQKVLDAGSFWLQIPAREKSVINLNTQLPQMVDFNDLTLYLEVLTPNGKRMYERNLPIELDGSNEDYMSLVKNAASTKKSKTKVTKTNASLTYGEYSYNISHKGVFSVVNEKGKTIETPLLLRVGRPETIMLLTQGLKNKYYWNPYLLEPIVEEFAAIKKDDGVYVTLQCRWNRNGQAEQYISGEVTVFIAANGKVQFDYNLKASPNANGNFLECGLTLNLGKSFDQFDWLGDGPYSSTPGKTAYNERTIWQLHRDDIRFNGNRMNVDVGVVTNGAQHIAFLSGNGNMGVENVNGNIHISQNAIVAGYGTKFTSPIGLLPIADVAIQGTLILFAENAHEDASILKSIFKMFPTVVPEKPYLRTYGW</sequence>
<proteinExistence type="inferred from homology"/>
<feature type="domain" description="Glycosyl hydrolases family 2 sugar binding" evidence="12">
    <location>
        <begin position="42"/>
        <end position="198"/>
    </location>
</feature>
<dbReference type="Proteomes" id="UP000260983">
    <property type="component" value="Unassembled WGS sequence"/>
</dbReference>
<dbReference type="Pfam" id="PF02836">
    <property type="entry name" value="Glyco_hydro_2_C"/>
    <property type="match status" value="1"/>
</dbReference>
<dbReference type="Gene3D" id="2.60.40.10">
    <property type="entry name" value="Immunoglobulins"/>
    <property type="match status" value="2"/>
</dbReference>
<reference evidence="14 15" key="1">
    <citation type="submission" date="2018-08" db="EMBL/GenBank/DDBJ databases">
        <title>A genome reference for cultivated species of the human gut microbiota.</title>
        <authorList>
            <person name="Zou Y."/>
            <person name="Xue W."/>
            <person name="Luo G."/>
        </authorList>
    </citation>
    <scope>NUCLEOTIDE SEQUENCE [LARGE SCALE GENOMIC DNA]</scope>
    <source>
        <strain evidence="14 15">OM05-15BH</strain>
    </source>
</reference>
<evidence type="ECO:0000259" key="10">
    <source>
        <dbReference type="Pfam" id="PF00703"/>
    </source>
</evidence>
<keyword evidence="7" id="KW-0106">Calcium</keyword>
<evidence type="ECO:0000256" key="1">
    <source>
        <dbReference type="ARBA" id="ARBA00001412"/>
    </source>
</evidence>
<keyword evidence="9" id="KW-0732">Signal</keyword>
<dbReference type="InterPro" id="IPR013783">
    <property type="entry name" value="Ig-like_fold"/>
</dbReference>
<dbReference type="InterPro" id="IPR006104">
    <property type="entry name" value="Glyco_hydro_2_N"/>
</dbReference>
<comment type="cofactor">
    <cofactor evidence="2">
        <name>Ca(2+)</name>
        <dbReference type="ChEBI" id="CHEBI:29108"/>
    </cofactor>
</comment>
<organism evidence="14 15">
    <name type="scientific">Bacteroides oleiciplenus</name>
    <dbReference type="NCBI Taxonomy" id="626931"/>
    <lineage>
        <taxon>Bacteria</taxon>
        <taxon>Pseudomonadati</taxon>
        <taxon>Bacteroidota</taxon>
        <taxon>Bacteroidia</taxon>
        <taxon>Bacteroidales</taxon>
        <taxon>Bacteroidaceae</taxon>
        <taxon>Bacteroides</taxon>
    </lineage>
</organism>
<dbReference type="SUPFAM" id="SSF49303">
    <property type="entry name" value="beta-Galactosidase/glucuronidase domain"/>
    <property type="match status" value="2"/>
</dbReference>
<name>A0A3E5B1S9_9BACE</name>
<evidence type="ECO:0000256" key="9">
    <source>
        <dbReference type="SAM" id="SignalP"/>
    </source>
</evidence>
<evidence type="ECO:0000259" key="13">
    <source>
        <dbReference type="Pfam" id="PF16353"/>
    </source>
</evidence>
<evidence type="ECO:0000259" key="11">
    <source>
        <dbReference type="Pfam" id="PF02836"/>
    </source>
</evidence>
<dbReference type="InterPro" id="IPR036156">
    <property type="entry name" value="Beta-gal/glucu_dom_sf"/>
</dbReference>
<keyword evidence="8" id="KW-0326">Glycosidase</keyword>
<dbReference type="PANTHER" id="PTHR46323">
    <property type="entry name" value="BETA-GALACTOSIDASE"/>
    <property type="match status" value="1"/>
</dbReference>
<dbReference type="InterPro" id="IPR032312">
    <property type="entry name" value="LacZ_4"/>
</dbReference>
<dbReference type="GO" id="GO:0004565">
    <property type="term" value="F:beta-galactosidase activity"/>
    <property type="evidence" value="ECO:0007669"/>
    <property type="project" value="UniProtKB-EC"/>
</dbReference>
<evidence type="ECO:0000256" key="7">
    <source>
        <dbReference type="ARBA" id="ARBA00022837"/>
    </source>
</evidence>
<dbReference type="GO" id="GO:0030246">
    <property type="term" value="F:carbohydrate binding"/>
    <property type="evidence" value="ECO:0007669"/>
    <property type="project" value="InterPro"/>
</dbReference>
<dbReference type="GO" id="GO:0005990">
    <property type="term" value="P:lactose catabolic process"/>
    <property type="evidence" value="ECO:0007669"/>
    <property type="project" value="TreeGrafter"/>
</dbReference>
<dbReference type="GO" id="GO:0009341">
    <property type="term" value="C:beta-galactosidase complex"/>
    <property type="evidence" value="ECO:0007669"/>
    <property type="project" value="TreeGrafter"/>
</dbReference>
<dbReference type="SUPFAM" id="SSF51445">
    <property type="entry name" value="(Trans)glycosidases"/>
    <property type="match status" value="1"/>
</dbReference>
<dbReference type="Gene3D" id="2.60.120.260">
    <property type="entry name" value="Galactose-binding domain-like"/>
    <property type="match status" value="1"/>
</dbReference>
<dbReference type="Gene3D" id="3.20.20.80">
    <property type="entry name" value="Glycosidases"/>
    <property type="match status" value="1"/>
</dbReference>
<dbReference type="InterPro" id="IPR050347">
    <property type="entry name" value="Bact_Beta-galactosidase"/>
</dbReference>
<dbReference type="EMBL" id="QSUL01000018">
    <property type="protein sequence ID" value="RGN31510.1"/>
    <property type="molecule type" value="Genomic_DNA"/>
</dbReference>
<comment type="caution">
    <text evidence="14">The sequence shown here is derived from an EMBL/GenBank/DDBJ whole genome shotgun (WGS) entry which is preliminary data.</text>
</comment>
<dbReference type="Gene3D" id="2.70.98.10">
    <property type="match status" value="1"/>
</dbReference>
<gene>
    <name evidence="14" type="ORF">DXB65_20765</name>
</gene>
<comment type="similarity">
    <text evidence="3">Belongs to the glycosyl hydrolase 2 family.</text>
</comment>
<dbReference type="InterPro" id="IPR011013">
    <property type="entry name" value="Gal_mutarotase_sf_dom"/>
</dbReference>
<dbReference type="PRINTS" id="PR00132">
    <property type="entry name" value="GLHYDRLASE2"/>
</dbReference>
<evidence type="ECO:0000256" key="6">
    <source>
        <dbReference type="ARBA" id="ARBA00022801"/>
    </source>
</evidence>
<evidence type="ECO:0000313" key="14">
    <source>
        <dbReference type="EMBL" id="RGN31510.1"/>
    </source>
</evidence>
<dbReference type="SUPFAM" id="SSF49785">
    <property type="entry name" value="Galactose-binding domain-like"/>
    <property type="match status" value="1"/>
</dbReference>
<evidence type="ECO:0000256" key="8">
    <source>
        <dbReference type="ARBA" id="ARBA00023295"/>
    </source>
</evidence>
<protein>
    <recommendedName>
        <fullName evidence="5">beta-galactosidase</fullName>
        <ecNumber evidence="5">3.2.1.23</ecNumber>
    </recommendedName>
</protein>
<evidence type="ECO:0000256" key="2">
    <source>
        <dbReference type="ARBA" id="ARBA00001913"/>
    </source>
</evidence>
<dbReference type="InterPro" id="IPR006102">
    <property type="entry name" value="Ig-like_GH2"/>
</dbReference>
<keyword evidence="6 14" id="KW-0378">Hydrolase</keyword>
<feature type="domain" description="Beta-galactosidase" evidence="13">
    <location>
        <begin position="635"/>
        <end position="703"/>
    </location>
</feature>
<dbReference type="PANTHER" id="PTHR46323:SF2">
    <property type="entry name" value="BETA-GALACTOSIDASE"/>
    <property type="match status" value="1"/>
</dbReference>
<accession>A0A3E5B1S9</accession>
<dbReference type="InterPro" id="IPR006103">
    <property type="entry name" value="Glyco_hydro_2_cat"/>
</dbReference>
<feature type="chain" id="PRO_5017545098" description="beta-galactosidase" evidence="9">
    <location>
        <begin position="21"/>
        <end position="1023"/>
    </location>
</feature>
<feature type="signal peptide" evidence="9">
    <location>
        <begin position="1"/>
        <end position="20"/>
    </location>
</feature>